<organism evidence="1 2">
    <name type="scientific">Sporichthya brevicatena</name>
    <dbReference type="NCBI Taxonomy" id="171442"/>
    <lineage>
        <taxon>Bacteria</taxon>
        <taxon>Bacillati</taxon>
        <taxon>Actinomycetota</taxon>
        <taxon>Actinomycetes</taxon>
        <taxon>Sporichthyales</taxon>
        <taxon>Sporichthyaceae</taxon>
        <taxon>Sporichthya</taxon>
    </lineage>
</organism>
<dbReference type="EMBL" id="BAAAHE010000044">
    <property type="protein sequence ID" value="GAA0633156.1"/>
    <property type="molecule type" value="Genomic_DNA"/>
</dbReference>
<evidence type="ECO:0000313" key="2">
    <source>
        <dbReference type="Proteomes" id="UP001500957"/>
    </source>
</evidence>
<dbReference type="Pfam" id="PF10739">
    <property type="entry name" value="DUF2550"/>
    <property type="match status" value="1"/>
</dbReference>
<proteinExistence type="predicted"/>
<evidence type="ECO:0000313" key="1">
    <source>
        <dbReference type="EMBL" id="GAA0633156.1"/>
    </source>
</evidence>
<reference evidence="2" key="1">
    <citation type="journal article" date="2019" name="Int. J. Syst. Evol. Microbiol.">
        <title>The Global Catalogue of Microorganisms (GCM) 10K type strain sequencing project: providing services to taxonomists for standard genome sequencing and annotation.</title>
        <authorList>
            <consortium name="The Broad Institute Genomics Platform"/>
            <consortium name="The Broad Institute Genome Sequencing Center for Infectious Disease"/>
            <person name="Wu L."/>
            <person name="Ma J."/>
        </authorList>
    </citation>
    <scope>NUCLEOTIDE SEQUENCE [LARGE SCALE GENOMIC DNA]</scope>
    <source>
        <strain evidence="2">JCM 10671</strain>
    </source>
</reference>
<dbReference type="InterPro" id="IPR019675">
    <property type="entry name" value="DUF2550"/>
</dbReference>
<name>A0ABP3SCQ9_9ACTN</name>
<dbReference type="Proteomes" id="UP001500957">
    <property type="component" value="Unassembled WGS sequence"/>
</dbReference>
<accession>A0ABP3SCQ9</accession>
<sequence length="143" mass="15993">MMLFLDIVIGLLAFVGLSLLALTVRRMVLSRPVGTFACSLRFGDHPDGEGWSYGIGRYHGDRVEWFPIFSLRWRPRHVLTRRQLRVRSRRDATTAETHTVSVGSVVLVCALGTEPLELAMTHDAMTGFLSWVEAAPPKDPMVA</sequence>
<comment type="caution">
    <text evidence="1">The sequence shown here is derived from an EMBL/GenBank/DDBJ whole genome shotgun (WGS) entry which is preliminary data.</text>
</comment>
<gene>
    <name evidence="1" type="ORF">GCM10009547_41360</name>
</gene>
<keyword evidence="2" id="KW-1185">Reference proteome</keyword>
<protein>
    <submittedName>
        <fullName evidence="1">DUF2550 domain-containing protein</fullName>
    </submittedName>
</protein>
<dbReference type="RefSeq" id="WP_344608322.1">
    <property type="nucleotide sequence ID" value="NZ_BAAAHE010000044.1"/>
</dbReference>